<dbReference type="Proteomes" id="UP001230649">
    <property type="component" value="Unassembled WGS sequence"/>
</dbReference>
<gene>
    <name evidence="1" type="ORF">QFC20_007164</name>
</gene>
<evidence type="ECO:0000313" key="2">
    <source>
        <dbReference type="Proteomes" id="UP001230649"/>
    </source>
</evidence>
<reference evidence="1" key="1">
    <citation type="submission" date="2023-04" db="EMBL/GenBank/DDBJ databases">
        <title>Draft Genome sequencing of Naganishia species isolated from polar environments using Oxford Nanopore Technology.</title>
        <authorList>
            <person name="Leo P."/>
            <person name="Venkateswaran K."/>
        </authorList>
    </citation>
    <scope>NUCLEOTIDE SEQUENCE</scope>
    <source>
        <strain evidence="1">MNA-CCFEE 5262</strain>
    </source>
</reference>
<comment type="caution">
    <text evidence="1">The sequence shown here is derived from an EMBL/GenBank/DDBJ whole genome shotgun (WGS) entry which is preliminary data.</text>
</comment>
<organism evidence="1 2">
    <name type="scientific">Naganishia adeliensis</name>
    <dbReference type="NCBI Taxonomy" id="92952"/>
    <lineage>
        <taxon>Eukaryota</taxon>
        <taxon>Fungi</taxon>
        <taxon>Dikarya</taxon>
        <taxon>Basidiomycota</taxon>
        <taxon>Agaricomycotina</taxon>
        <taxon>Tremellomycetes</taxon>
        <taxon>Filobasidiales</taxon>
        <taxon>Filobasidiaceae</taxon>
        <taxon>Naganishia</taxon>
    </lineage>
</organism>
<name>A0ACC2V2S6_9TREE</name>
<sequence length="548" mass="57310">MDEADGVGAGMDVDQDEDDARTVRRRGSTWDRDQGNDAAACGTVLGSRGSVDVAGAIAGTTSVHRAECGHDTEEIPWQFWKSTTIAAAFAKVDRERCERRTSTGRESPVPPPVTNAVVADSAPSRTADEEVAKKVRLDGTLSSLAKGKQRMDVSEDLAGSTDAAQTADEEKLAQQRLENVDPHNCGFTVWQDVNGAGPSSSKKNRKALAWLTIPFDNQENTKPPPTNVMVPFVMDTGGKGNAIGPSGSTKSSASTSAASTSAASSSSTTPFTTTSAISAAPPIMASAILPRNTAISARSSPVAGQNPRMETSIRSTMRGSIAPISTGGGLRGLECASPVRAATTPSHTTDSREGSPTPTLKLRRTTTSLTTSRSFPPSSNGTTTVPARPILVLRRTGSAENVHTAAANSPTSRTSTESALEQENAAITVSMVNDDTKEKNSGEEKVVGDGRKGRTGRKKRKSGEMADSPSEVQSDVVNKKPPTRSTTASTPASAILQDRPQGRRTRRSLGDTTGNEKKSASAGNGKKGTENGYKGRVLRSMTRAGNGL</sequence>
<proteinExistence type="predicted"/>
<evidence type="ECO:0000313" key="1">
    <source>
        <dbReference type="EMBL" id="KAJ9093312.1"/>
    </source>
</evidence>
<dbReference type="EMBL" id="JASBWS010000157">
    <property type="protein sequence ID" value="KAJ9093312.1"/>
    <property type="molecule type" value="Genomic_DNA"/>
</dbReference>
<accession>A0ACC2V2S6</accession>
<keyword evidence="2" id="KW-1185">Reference proteome</keyword>
<protein>
    <submittedName>
        <fullName evidence="1">Uncharacterized protein</fullName>
    </submittedName>
</protein>